<dbReference type="InterPro" id="IPR017439">
    <property type="entry name" value="Amidohydrolase"/>
</dbReference>
<dbReference type="EMBL" id="JAVRRD010000001">
    <property type="protein sequence ID" value="KAK5064407.1"/>
    <property type="molecule type" value="Genomic_DNA"/>
</dbReference>
<dbReference type="RefSeq" id="XP_064711731.1">
    <property type="nucleotide sequence ID" value="XM_064843871.1"/>
</dbReference>
<dbReference type="InterPro" id="IPR052030">
    <property type="entry name" value="Peptidase_M20/M20A_hydrolases"/>
</dbReference>
<dbReference type="Proteomes" id="UP001358417">
    <property type="component" value="Unassembled WGS sequence"/>
</dbReference>
<comment type="similarity">
    <text evidence="1">Belongs to the peptidase M20A family.</text>
</comment>
<dbReference type="GeneID" id="89968462"/>
<protein>
    <recommendedName>
        <fullName evidence="4">Peptidase M20 dimerisation domain-containing protein</fullName>
    </recommendedName>
</protein>
<organism evidence="2 3">
    <name type="scientific">Exophiala bonariae</name>
    <dbReference type="NCBI Taxonomy" id="1690606"/>
    <lineage>
        <taxon>Eukaryota</taxon>
        <taxon>Fungi</taxon>
        <taxon>Dikarya</taxon>
        <taxon>Ascomycota</taxon>
        <taxon>Pezizomycotina</taxon>
        <taxon>Eurotiomycetes</taxon>
        <taxon>Chaetothyriomycetidae</taxon>
        <taxon>Chaetothyriales</taxon>
        <taxon>Herpotrichiellaceae</taxon>
        <taxon>Exophiala</taxon>
    </lineage>
</organism>
<dbReference type="AlphaFoldDB" id="A0AAV9NQE5"/>
<accession>A0AAV9NQE5</accession>
<reference evidence="2 3" key="1">
    <citation type="submission" date="2023-08" db="EMBL/GenBank/DDBJ databases">
        <title>Black Yeasts Isolated from many extreme environments.</title>
        <authorList>
            <person name="Coleine C."/>
            <person name="Stajich J.E."/>
            <person name="Selbmann L."/>
        </authorList>
    </citation>
    <scope>NUCLEOTIDE SEQUENCE [LARGE SCALE GENOMIC DNA]</scope>
    <source>
        <strain evidence="2 3">CCFEE 5792</strain>
    </source>
</reference>
<proteinExistence type="inferred from homology"/>
<comment type="caution">
    <text evidence="2">The sequence shown here is derived from an EMBL/GenBank/DDBJ whole genome shotgun (WGS) entry which is preliminary data.</text>
</comment>
<dbReference type="SUPFAM" id="SSF55031">
    <property type="entry name" value="Bacterial exopeptidase dimerisation domain"/>
    <property type="match status" value="1"/>
</dbReference>
<gene>
    <name evidence="2" type="ORF">LTR84_000240</name>
</gene>
<evidence type="ECO:0000313" key="3">
    <source>
        <dbReference type="Proteomes" id="UP001358417"/>
    </source>
</evidence>
<dbReference type="InterPro" id="IPR002933">
    <property type="entry name" value="Peptidase_M20"/>
</dbReference>
<dbReference type="FunFam" id="3.30.70.360:FF:000004">
    <property type="entry name" value="Peptidase M20 domain-containing protein 2"/>
    <property type="match status" value="1"/>
</dbReference>
<dbReference type="Pfam" id="PF01546">
    <property type="entry name" value="Peptidase_M20"/>
    <property type="match status" value="1"/>
</dbReference>
<dbReference type="PANTHER" id="PTHR30575">
    <property type="entry name" value="PEPTIDASE M20"/>
    <property type="match status" value="1"/>
</dbReference>
<dbReference type="Gene3D" id="3.40.630.10">
    <property type="entry name" value="Zn peptidases"/>
    <property type="match status" value="1"/>
</dbReference>
<dbReference type="GO" id="GO:0016805">
    <property type="term" value="F:dipeptidase activity"/>
    <property type="evidence" value="ECO:0007669"/>
    <property type="project" value="TreeGrafter"/>
</dbReference>
<evidence type="ECO:0008006" key="4">
    <source>
        <dbReference type="Google" id="ProtNLM"/>
    </source>
</evidence>
<sequence length="287" mass="30863">MSDPTAQVFQCCVDAIDASNSDLRALNKRVHQNPELAFKEFSAVGNISSVLRDRGIHVNEKTYGIETSFIAQVGTGGHLVVICAEYDALPGIGHACGHNLIMTSSVAAFLGVAKAIQTHGFPGRVRLLGTPAEEAGGGKNKLLEAGAFKEDIAAAIMAHPMSLHHLEDNSKGVAGMRSTASHTFRVEFRGRTSHAASEPWKGLNALDAAVATYDNIARLRQHIQPDERIHGVIEDGGKSPGVVPEYTRMNYFVRSPTIKRANELRDRVKKCCDAGALSAGCEVTYDE</sequence>
<evidence type="ECO:0000256" key="1">
    <source>
        <dbReference type="ARBA" id="ARBA00006247"/>
    </source>
</evidence>
<evidence type="ECO:0000313" key="2">
    <source>
        <dbReference type="EMBL" id="KAK5064407.1"/>
    </source>
</evidence>
<keyword evidence="3" id="KW-1185">Reference proteome</keyword>
<name>A0AAV9NQE5_9EURO</name>
<dbReference type="InterPro" id="IPR036264">
    <property type="entry name" value="Bact_exopeptidase_dim_dom"/>
</dbReference>
<dbReference type="SUPFAM" id="SSF53187">
    <property type="entry name" value="Zn-dependent exopeptidases"/>
    <property type="match status" value="1"/>
</dbReference>
<dbReference type="PANTHER" id="PTHR30575:SF0">
    <property type="entry name" value="XAA-ARG DIPEPTIDASE"/>
    <property type="match status" value="1"/>
</dbReference>
<dbReference type="NCBIfam" id="TIGR01891">
    <property type="entry name" value="amidohydrolases"/>
    <property type="match status" value="1"/>
</dbReference>